<dbReference type="SMART" id="SM00422">
    <property type="entry name" value="HTH_MERR"/>
    <property type="match status" value="2"/>
</dbReference>
<keyword evidence="1 3" id="KW-0238">DNA-binding</keyword>
<dbReference type="InterPro" id="IPR009061">
    <property type="entry name" value="DNA-bd_dom_put_sf"/>
</dbReference>
<feature type="domain" description="HTH merR-type" evidence="2">
    <location>
        <begin position="1"/>
        <end position="39"/>
    </location>
</feature>
<dbReference type="EMBL" id="VFOX01000001">
    <property type="protein sequence ID" value="TQL86232.1"/>
    <property type="molecule type" value="Genomic_DNA"/>
</dbReference>
<feature type="domain" description="HTH merR-type" evidence="2">
    <location>
        <begin position="120"/>
        <end position="187"/>
    </location>
</feature>
<keyword evidence="4" id="KW-1185">Reference proteome</keyword>
<dbReference type="GO" id="GO:0003677">
    <property type="term" value="F:DNA binding"/>
    <property type="evidence" value="ECO:0007669"/>
    <property type="project" value="UniProtKB-KW"/>
</dbReference>
<dbReference type="SUPFAM" id="SSF46955">
    <property type="entry name" value="Putative DNA-binding domain"/>
    <property type="match status" value="2"/>
</dbReference>
<dbReference type="PANTHER" id="PTHR30204">
    <property type="entry name" value="REDOX-CYCLING DRUG-SENSING TRANSCRIPTIONAL ACTIVATOR SOXR"/>
    <property type="match status" value="1"/>
</dbReference>
<name>A0A543BN29_9MICO</name>
<dbReference type="AlphaFoldDB" id="A0A543BN29"/>
<sequence length="237" mass="25890">MRPVDVAREVGVTPQTIRNWEADGALPRAERTTSGYRRYAGIHVRAARAYRALSAGHGPAIANEVMTLATAGDLDEALARLDASHAVLHRQRQELRDLSVALHSVLDDAPLPAPTADRVSIGELATMLGVKTSTLRVWEDAGLLSAERDPHTQRRSYTEPQMHIARIIRLLRQGGYLFERISPVVGAISSAGSPAALERALDERSRSLSARSRQALKGAAELHNYAEQLESATDDRH</sequence>
<dbReference type="Pfam" id="PF00376">
    <property type="entry name" value="MerR"/>
    <property type="match status" value="1"/>
</dbReference>
<dbReference type="PANTHER" id="PTHR30204:SF93">
    <property type="entry name" value="HTH MERR-TYPE DOMAIN-CONTAINING PROTEIN"/>
    <property type="match status" value="1"/>
</dbReference>
<comment type="caution">
    <text evidence="3">The sequence shown here is derived from an EMBL/GenBank/DDBJ whole genome shotgun (WGS) entry which is preliminary data.</text>
</comment>
<gene>
    <name evidence="3" type="ORF">FB560_1882</name>
</gene>
<evidence type="ECO:0000313" key="4">
    <source>
        <dbReference type="Proteomes" id="UP000317209"/>
    </source>
</evidence>
<dbReference type="InterPro" id="IPR047057">
    <property type="entry name" value="MerR_fam"/>
</dbReference>
<dbReference type="GO" id="GO:0003700">
    <property type="term" value="F:DNA-binding transcription factor activity"/>
    <property type="evidence" value="ECO:0007669"/>
    <property type="project" value="InterPro"/>
</dbReference>
<evidence type="ECO:0000313" key="3">
    <source>
        <dbReference type="EMBL" id="TQL86232.1"/>
    </source>
</evidence>
<dbReference type="InterPro" id="IPR000551">
    <property type="entry name" value="MerR-type_HTH_dom"/>
</dbReference>
<dbReference type="PROSITE" id="PS50937">
    <property type="entry name" value="HTH_MERR_2"/>
    <property type="match status" value="2"/>
</dbReference>
<dbReference type="PROSITE" id="PS00552">
    <property type="entry name" value="HTH_MERR_1"/>
    <property type="match status" value="1"/>
</dbReference>
<organism evidence="3 4">
    <name type="scientific">Microbacterium saperdae</name>
    <dbReference type="NCBI Taxonomy" id="69368"/>
    <lineage>
        <taxon>Bacteria</taxon>
        <taxon>Bacillati</taxon>
        <taxon>Actinomycetota</taxon>
        <taxon>Actinomycetes</taxon>
        <taxon>Micrococcales</taxon>
        <taxon>Microbacteriaceae</taxon>
        <taxon>Microbacterium</taxon>
    </lineage>
</organism>
<dbReference type="Proteomes" id="UP000317209">
    <property type="component" value="Unassembled WGS sequence"/>
</dbReference>
<proteinExistence type="predicted"/>
<accession>A0A543BN29</accession>
<reference evidence="3 4" key="1">
    <citation type="submission" date="2019-06" db="EMBL/GenBank/DDBJ databases">
        <title>Sequencing the genomes of 1000 actinobacteria strains.</title>
        <authorList>
            <person name="Klenk H.-P."/>
        </authorList>
    </citation>
    <scope>NUCLEOTIDE SEQUENCE [LARGE SCALE GENOMIC DNA]</scope>
    <source>
        <strain evidence="3 4">DSM 20169</strain>
    </source>
</reference>
<evidence type="ECO:0000256" key="1">
    <source>
        <dbReference type="ARBA" id="ARBA00023125"/>
    </source>
</evidence>
<dbReference type="Gene3D" id="1.10.1660.10">
    <property type="match status" value="2"/>
</dbReference>
<protein>
    <submittedName>
        <fullName evidence="3">DNA-binding transcriptional MerR regulator</fullName>
    </submittedName>
</protein>
<evidence type="ECO:0000259" key="2">
    <source>
        <dbReference type="PROSITE" id="PS50937"/>
    </source>
</evidence>
<dbReference type="Pfam" id="PF13411">
    <property type="entry name" value="MerR_1"/>
    <property type="match status" value="1"/>
</dbReference>